<name>A0A553W963_9SPHN</name>
<feature type="site" description="Important for activity" evidence="8">
    <location>
        <position position="6"/>
    </location>
</feature>
<dbReference type="InterPro" id="IPR018484">
    <property type="entry name" value="FGGY_N"/>
</dbReference>
<comment type="catalytic activity">
    <reaction evidence="8 9">
        <text>D-xylulose + ATP = D-xylulose 5-phosphate + ADP + H(+)</text>
        <dbReference type="Rhea" id="RHEA:10964"/>
        <dbReference type="ChEBI" id="CHEBI:15378"/>
        <dbReference type="ChEBI" id="CHEBI:17140"/>
        <dbReference type="ChEBI" id="CHEBI:30616"/>
        <dbReference type="ChEBI" id="CHEBI:57737"/>
        <dbReference type="ChEBI" id="CHEBI:456216"/>
        <dbReference type="EC" id="2.7.1.17"/>
    </reaction>
</comment>
<dbReference type="PANTHER" id="PTHR43095">
    <property type="entry name" value="SUGAR KINASE"/>
    <property type="match status" value="1"/>
</dbReference>
<dbReference type="EC" id="2.7.1.17" evidence="8 9"/>
<dbReference type="GO" id="GO:0004856">
    <property type="term" value="F:D-xylulokinase activity"/>
    <property type="evidence" value="ECO:0007669"/>
    <property type="project" value="UniProtKB-UniRule"/>
</dbReference>
<keyword evidence="13" id="KW-1185">Reference proteome</keyword>
<proteinExistence type="inferred from homology"/>
<dbReference type="HAMAP" id="MF_02220">
    <property type="entry name" value="XylB"/>
    <property type="match status" value="1"/>
</dbReference>
<dbReference type="PROSITE" id="PS00933">
    <property type="entry name" value="FGGY_KINASES_1"/>
    <property type="match status" value="1"/>
</dbReference>
<evidence type="ECO:0000256" key="4">
    <source>
        <dbReference type="ARBA" id="ARBA00022741"/>
    </source>
</evidence>
<evidence type="ECO:0000256" key="5">
    <source>
        <dbReference type="ARBA" id="ARBA00022777"/>
    </source>
</evidence>
<sequence length="481" mass="50977">MYLGIDIGTSGVKAVLMDEAGMVVEIATAALSVSRPHDLWSEQDPADWWAATNSAVSNLDLKKRHAVKAVGLSGQMHGATLLGNDDRALRPAILWNDGRSADQCAALEKDVPDLGQITGNRAMPGFTAPKLQWVRENEPGIFAQIKTVLLPKDYVRLRMTGERASDMSDSAGTLWMDVGKRNWSDVMLDATALNRSHMPKLYEGNEVTGHLRAELAEAWGMARVPVVAGGGDNAAGAVGVGVVRPGDAFLSLGTSGVLFLANGGYTPNPAGGVHSFCHALPGRWHQMSVILSAASCVDWTVRLCGLPDAGSLFAAIEARGEAASTEVFLPYLSGERTPHNDPNAKGVLFGLTHESDAAAIGQAVLEGVAFAFRDGMDALTDSGAHIDSITVIGGGAKSYYWGKILSSVLGRPLVYRDGGEVGPAYGAARLAQLADTGGAVEKICTAPPILHVEEPDDRLGALYAERMPKFRSLYQNLMKSF</sequence>
<dbReference type="NCBIfam" id="TIGR01312">
    <property type="entry name" value="XylB"/>
    <property type="match status" value="1"/>
</dbReference>
<evidence type="ECO:0000313" key="13">
    <source>
        <dbReference type="Proteomes" id="UP000320160"/>
    </source>
</evidence>
<dbReference type="InterPro" id="IPR006000">
    <property type="entry name" value="Xylulokinase"/>
</dbReference>
<evidence type="ECO:0000256" key="9">
    <source>
        <dbReference type="RuleBase" id="RU364073"/>
    </source>
</evidence>
<comment type="function">
    <text evidence="8">Catalyzes the phosphorylation of D-xylulose to D-xylulose 5-phosphate.</text>
</comment>
<evidence type="ECO:0000256" key="1">
    <source>
        <dbReference type="ARBA" id="ARBA00009156"/>
    </source>
</evidence>
<dbReference type="InterPro" id="IPR018485">
    <property type="entry name" value="FGGY_C"/>
</dbReference>
<feature type="active site" description="Proton acceptor" evidence="8">
    <location>
        <position position="232"/>
    </location>
</feature>
<evidence type="ECO:0000256" key="2">
    <source>
        <dbReference type="ARBA" id="ARBA00022629"/>
    </source>
</evidence>
<gene>
    <name evidence="8 9 12" type="primary">xylB</name>
    <name evidence="12" type="ORF">FOM92_08280</name>
</gene>
<dbReference type="Pfam" id="PF02782">
    <property type="entry name" value="FGGY_C"/>
    <property type="match status" value="1"/>
</dbReference>
<accession>A0A553W963</accession>
<protein>
    <recommendedName>
        <fullName evidence="8 9">Xylulose kinase</fullName>
        <shortName evidence="8 9">Xylulokinase</shortName>
        <ecNumber evidence="8 9">2.7.1.17</ecNumber>
    </recommendedName>
</protein>
<evidence type="ECO:0000256" key="7">
    <source>
        <dbReference type="ARBA" id="ARBA00023277"/>
    </source>
</evidence>
<keyword evidence="4 8" id="KW-0547">Nucleotide-binding</keyword>
<keyword evidence="3 8" id="KW-0808">Transferase</keyword>
<dbReference type="Gene3D" id="3.30.420.40">
    <property type="match status" value="2"/>
</dbReference>
<dbReference type="EMBL" id="VKKU01000002">
    <property type="protein sequence ID" value="TSB01211.1"/>
    <property type="molecule type" value="Genomic_DNA"/>
</dbReference>
<comment type="caution">
    <text evidence="12">The sequence shown here is derived from an EMBL/GenBank/DDBJ whole genome shotgun (WGS) entry which is preliminary data.</text>
</comment>
<evidence type="ECO:0000313" key="12">
    <source>
        <dbReference type="EMBL" id="TSB01211.1"/>
    </source>
</evidence>
<dbReference type="InterPro" id="IPR043129">
    <property type="entry name" value="ATPase_NBD"/>
</dbReference>
<dbReference type="RefSeq" id="WP_143776406.1">
    <property type="nucleotide sequence ID" value="NZ_VKKU01000002.1"/>
</dbReference>
<evidence type="ECO:0000256" key="6">
    <source>
        <dbReference type="ARBA" id="ARBA00022840"/>
    </source>
</evidence>
<dbReference type="CDD" id="cd07808">
    <property type="entry name" value="ASKHA_NBD_FGGY_EcXK-like"/>
    <property type="match status" value="1"/>
</dbReference>
<dbReference type="InterPro" id="IPR050406">
    <property type="entry name" value="FGGY_Carb_Kinase"/>
</dbReference>
<dbReference type="GO" id="GO:0005524">
    <property type="term" value="F:ATP binding"/>
    <property type="evidence" value="ECO:0007669"/>
    <property type="project" value="UniProtKB-UniRule"/>
</dbReference>
<evidence type="ECO:0000259" key="11">
    <source>
        <dbReference type="Pfam" id="PF02782"/>
    </source>
</evidence>
<dbReference type="PIRSF" id="PIRSF000538">
    <property type="entry name" value="GlpK"/>
    <property type="match status" value="1"/>
</dbReference>
<evidence type="ECO:0000256" key="8">
    <source>
        <dbReference type="HAMAP-Rule" id="MF_02220"/>
    </source>
</evidence>
<dbReference type="InterPro" id="IPR000577">
    <property type="entry name" value="Carb_kinase_FGGY"/>
</dbReference>
<dbReference type="Pfam" id="PF00370">
    <property type="entry name" value="FGGY_N"/>
    <property type="match status" value="1"/>
</dbReference>
<organism evidence="12 13">
    <name type="scientific">Sphingorhabdus contaminans</name>
    <dbReference type="NCBI Taxonomy" id="1343899"/>
    <lineage>
        <taxon>Bacteria</taxon>
        <taxon>Pseudomonadati</taxon>
        <taxon>Pseudomonadota</taxon>
        <taxon>Alphaproteobacteria</taxon>
        <taxon>Sphingomonadales</taxon>
        <taxon>Sphingomonadaceae</taxon>
        <taxon>Sphingorhabdus</taxon>
    </lineage>
</organism>
<dbReference type="SUPFAM" id="SSF53067">
    <property type="entry name" value="Actin-like ATPase domain"/>
    <property type="match status" value="2"/>
</dbReference>
<reference evidence="12 13" key="1">
    <citation type="submission" date="2019-07" db="EMBL/GenBank/DDBJ databases">
        <authorList>
            <person name="Park M."/>
        </authorList>
    </citation>
    <scope>NUCLEOTIDE SEQUENCE [LARGE SCALE GENOMIC DNA]</scope>
    <source>
        <strain evidence="12 13">KCTC32445</strain>
    </source>
</reference>
<evidence type="ECO:0000256" key="3">
    <source>
        <dbReference type="ARBA" id="ARBA00022679"/>
    </source>
</evidence>
<keyword evidence="5 8" id="KW-0418">Kinase</keyword>
<dbReference type="InterPro" id="IPR018483">
    <property type="entry name" value="Carb_kinase_FGGY_CS"/>
</dbReference>
<dbReference type="OrthoDB" id="9805576at2"/>
<keyword evidence="7 8" id="KW-0119">Carbohydrate metabolism</keyword>
<feature type="domain" description="Carbohydrate kinase FGGY C-terminal" evidence="11">
    <location>
        <begin position="249"/>
        <end position="432"/>
    </location>
</feature>
<dbReference type="GO" id="GO:0005998">
    <property type="term" value="P:xylulose catabolic process"/>
    <property type="evidence" value="ECO:0007669"/>
    <property type="project" value="UniProtKB-UniRule"/>
</dbReference>
<keyword evidence="6 8" id="KW-0067">ATP-binding</keyword>
<keyword evidence="2 8" id="KW-0859">Xylose metabolism</keyword>
<evidence type="ECO:0000259" key="10">
    <source>
        <dbReference type="Pfam" id="PF00370"/>
    </source>
</evidence>
<dbReference type="Proteomes" id="UP000320160">
    <property type="component" value="Unassembled WGS sequence"/>
</dbReference>
<comment type="similarity">
    <text evidence="1 8 9">Belongs to the FGGY kinase family.</text>
</comment>
<feature type="domain" description="Carbohydrate kinase FGGY N-terminal" evidence="10">
    <location>
        <begin position="1"/>
        <end position="239"/>
    </location>
</feature>
<dbReference type="AlphaFoldDB" id="A0A553W963"/>
<feature type="binding site" evidence="8">
    <location>
        <begin position="76"/>
        <end position="77"/>
    </location>
    <ligand>
        <name>substrate</name>
    </ligand>
</feature>
<dbReference type="GO" id="GO:0042732">
    <property type="term" value="P:D-xylose metabolic process"/>
    <property type="evidence" value="ECO:0007669"/>
    <property type="project" value="UniProtKB-KW"/>
</dbReference>
<dbReference type="PANTHER" id="PTHR43095:SF6">
    <property type="entry name" value="XYLULOSE KINASE"/>
    <property type="match status" value="1"/>
</dbReference>